<protein>
    <submittedName>
        <fullName evidence="8">Membrane protein involved in the export of O-antigen and teichoic acid</fullName>
    </submittedName>
</protein>
<dbReference type="Pfam" id="PF13440">
    <property type="entry name" value="Polysacc_synt_3"/>
    <property type="match status" value="1"/>
</dbReference>
<dbReference type="GO" id="GO:0005886">
    <property type="term" value="C:plasma membrane"/>
    <property type="evidence" value="ECO:0007669"/>
    <property type="project" value="UniProtKB-SubCell"/>
</dbReference>
<dbReference type="PANTHER" id="PTHR30250">
    <property type="entry name" value="PST FAMILY PREDICTED COLANIC ACID TRANSPORTER"/>
    <property type="match status" value="1"/>
</dbReference>
<evidence type="ECO:0000256" key="1">
    <source>
        <dbReference type="ARBA" id="ARBA00004651"/>
    </source>
</evidence>
<feature type="transmembrane region" description="Helical" evidence="7">
    <location>
        <begin position="383"/>
        <end position="405"/>
    </location>
</feature>
<evidence type="ECO:0000313" key="9">
    <source>
        <dbReference type="Proteomes" id="UP000236735"/>
    </source>
</evidence>
<proteinExistence type="inferred from homology"/>
<feature type="transmembrane region" description="Helical" evidence="7">
    <location>
        <begin position="174"/>
        <end position="192"/>
    </location>
</feature>
<dbReference type="Proteomes" id="UP000236735">
    <property type="component" value="Unassembled WGS sequence"/>
</dbReference>
<evidence type="ECO:0000256" key="2">
    <source>
        <dbReference type="ARBA" id="ARBA00007430"/>
    </source>
</evidence>
<keyword evidence="3" id="KW-1003">Cell membrane</keyword>
<organism evidence="8 9">
    <name type="scientific">Xylanibacter ruminicola</name>
    <name type="common">Prevotella ruminicola</name>
    <dbReference type="NCBI Taxonomy" id="839"/>
    <lineage>
        <taxon>Bacteria</taxon>
        <taxon>Pseudomonadati</taxon>
        <taxon>Bacteroidota</taxon>
        <taxon>Bacteroidia</taxon>
        <taxon>Bacteroidales</taxon>
        <taxon>Prevotellaceae</taxon>
        <taxon>Xylanibacter</taxon>
    </lineage>
</organism>
<dbReference type="CDD" id="cd13127">
    <property type="entry name" value="MATE_tuaB_like"/>
    <property type="match status" value="1"/>
</dbReference>
<reference evidence="8 9" key="1">
    <citation type="submission" date="2016-10" db="EMBL/GenBank/DDBJ databases">
        <authorList>
            <person name="de Groot N.N."/>
        </authorList>
    </citation>
    <scope>NUCLEOTIDE SEQUENCE [LARGE SCALE GENOMIC DNA]</scope>
    <source>
        <strain evidence="8 9">AR32</strain>
    </source>
</reference>
<accession>A0A1H5SAH2</accession>
<keyword evidence="6 7" id="KW-0472">Membrane</keyword>
<keyword evidence="4 7" id="KW-0812">Transmembrane</keyword>
<feature type="transmembrane region" description="Helical" evidence="7">
    <location>
        <begin position="361"/>
        <end position="377"/>
    </location>
</feature>
<feature type="transmembrane region" description="Helical" evidence="7">
    <location>
        <begin position="116"/>
        <end position="137"/>
    </location>
</feature>
<feature type="transmembrane region" description="Helical" evidence="7">
    <location>
        <begin position="81"/>
        <end position="104"/>
    </location>
</feature>
<evidence type="ECO:0000313" key="8">
    <source>
        <dbReference type="EMBL" id="SEF46988.1"/>
    </source>
</evidence>
<evidence type="ECO:0000256" key="6">
    <source>
        <dbReference type="ARBA" id="ARBA00023136"/>
    </source>
</evidence>
<dbReference type="PANTHER" id="PTHR30250:SF10">
    <property type="entry name" value="LIPOPOLYSACCHARIDE BIOSYNTHESIS PROTEIN WZXC"/>
    <property type="match status" value="1"/>
</dbReference>
<dbReference type="EMBL" id="FNUV01000001">
    <property type="protein sequence ID" value="SEF46988.1"/>
    <property type="molecule type" value="Genomic_DNA"/>
</dbReference>
<feature type="transmembrane region" description="Helical" evidence="7">
    <location>
        <begin position="21"/>
        <end position="39"/>
    </location>
</feature>
<evidence type="ECO:0000256" key="3">
    <source>
        <dbReference type="ARBA" id="ARBA00022475"/>
    </source>
</evidence>
<evidence type="ECO:0000256" key="4">
    <source>
        <dbReference type="ARBA" id="ARBA00022692"/>
    </source>
</evidence>
<feature type="transmembrane region" description="Helical" evidence="7">
    <location>
        <begin position="320"/>
        <end position="340"/>
    </location>
</feature>
<name>A0A1H5SAH2_XYLRU</name>
<comment type="similarity">
    <text evidence="2">Belongs to the polysaccharide synthase family.</text>
</comment>
<feature type="transmembrane region" description="Helical" evidence="7">
    <location>
        <begin position="149"/>
        <end position="168"/>
    </location>
</feature>
<sequence>MTESRMKRSLTGTFWSMTERFAKMGIQIVCTFIIAQFVAPSEFGLVSMMSIFLAFSTILIDSGFSQALIHEQNVTPQDESSIFWFNIGLGCAVYGIFWLIAPLIANFYNEPQLTLLIRVAFLALIFQSLIVVQQGLLFKSVDFKAVSKISFWAVLLSGIAGIVVSYIRKDVWGLIVQNLLFALLQTVLYWVYSRWRPSLIFKMQCVRKYLRFSMNLLGSNMLAAITDNLANLFVGKAYNATILGHYTMANKIPYLTSGTVCYGIKRVSYSIMSTFQNDNEQLARYSQRVVGTAFWILSPVMILMLVLAEPFISWLFPEEWAPAAIYLRYFCVIGLVYCFADVNQDILLVKGRTDILFRLDIVRRTVLVALLIIGIQYSMETFLLLLVIYNILNAIIVSYIAGRLIDCSLWRQIRLVGSTPLYFLTNINQRREKR</sequence>
<feature type="transmembrane region" description="Helical" evidence="7">
    <location>
        <begin position="289"/>
        <end position="308"/>
    </location>
</feature>
<feature type="transmembrane region" description="Helical" evidence="7">
    <location>
        <begin position="45"/>
        <end position="69"/>
    </location>
</feature>
<dbReference type="AlphaFoldDB" id="A0A1H5SAH2"/>
<gene>
    <name evidence="8" type="ORF">SAMN05216354_0568</name>
</gene>
<evidence type="ECO:0000256" key="5">
    <source>
        <dbReference type="ARBA" id="ARBA00022989"/>
    </source>
</evidence>
<dbReference type="InterPro" id="IPR050833">
    <property type="entry name" value="Poly_Biosynth_Transport"/>
</dbReference>
<comment type="subcellular location">
    <subcellularLocation>
        <location evidence="1">Cell membrane</location>
        <topology evidence="1">Multi-pass membrane protein</topology>
    </subcellularLocation>
</comment>
<evidence type="ECO:0000256" key="7">
    <source>
        <dbReference type="SAM" id="Phobius"/>
    </source>
</evidence>
<keyword evidence="5 7" id="KW-1133">Transmembrane helix</keyword>